<dbReference type="InterPro" id="IPR036451">
    <property type="entry name" value="CblAdoTrfase-like_sf"/>
</dbReference>
<sequence length="185" mass="20607">MKLYTRTGDQGMTGVVGGRIRKDAIRVEAYGTVDELNAVIGQAISELDPNVFHDVIRELTEIQLELFDAGADLANVTKNPAYKIAGSMIDRLEVAMDTYEKEIPPIRRFVLPGGSKAAAVLHVARVVARRAERRVVTLAEQESINLEVRKYLNRLSDYLFMIARLANARQGISDIEYVRGGDVFK</sequence>
<dbReference type="SUPFAM" id="SSF89028">
    <property type="entry name" value="Cobalamin adenosyltransferase-like"/>
    <property type="match status" value="1"/>
</dbReference>
<comment type="similarity">
    <text evidence="2 14">Belongs to the Cob(I)alamin adenosyltransferase family.</text>
</comment>
<comment type="catalytic activity">
    <reaction evidence="13 14">
        <text>2 cob(II)alamin + reduced [electron-transfer flavoprotein] + 2 ATP = 2 adenosylcob(III)alamin + 2 triphosphate + oxidized [electron-transfer flavoprotein] + 3 H(+)</text>
        <dbReference type="Rhea" id="RHEA:28671"/>
        <dbReference type="Rhea" id="RHEA-COMP:10685"/>
        <dbReference type="Rhea" id="RHEA-COMP:10686"/>
        <dbReference type="ChEBI" id="CHEBI:15378"/>
        <dbReference type="ChEBI" id="CHEBI:16304"/>
        <dbReference type="ChEBI" id="CHEBI:18036"/>
        <dbReference type="ChEBI" id="CHEBI:18408"/>
        <dbReference type="ChEBI" id="CHEBI:30616"/>
        <dbReference type="ChEBI" id="CHEBI:57692"/>
        <dbReference type="ChEBI" id="CHEBI:58307"/>
        <dbReference type="EC" id="2.5.1.17"/>
    </reaction>
</comment>
<evidence type="ECO:0000259" key="15">
    <source>
        <dbReference type="Pfam" id="PF01923"/>
    </source>
</evidence>
<evidence type="ECO:0000256" key="5">
    <source>
        <dbReference type="ARBA" id="ARBA00022573"/>
    </source>
</evidence>
<feature type="domain" description="Cobalamin adenosyltransferase-like" evidence="15">
    <location>
        <begin position="3"/>
        <end position="165"/>
    </location>
</feature>
<dbReference type="Pfam" id="PF01923">
    <property type="entry name" value="Cob_adeno_trans"/>
    <property type="match status" value="1"/>
</dbReference>
<evidence type="ECO:0000256" key="3">
    <source>
        <dbReference type="ARBA" id="ARBA00012454"/>
    </source>
</evidence>
<reference evidence="16" key="1">
    <citation type="submission" date="2021-12" db="EMBL/GenBank/DDBJ databases">
        <title>Alicyclobacillaceae gen. nov., sp. nov., isolated from chalcocite enrichment system.</title>
        <authorList>
            <person name="Jiang Z."/>
        </authorList>
    </citation>
    <scope>NUCLEOTIDE SEQUENCE</scope>
    <source>
        <strain evidence="16">MYW30-H2</strain>
    </source>
</reference>
<accession>A0ABY4CNY9</accession>
<dbReference type="EMBL" id="CP089291">
    <property type="protein sequence ID" value="UOF92216.1"/>
    <property type="molecule type" value="Genomic_DNA"/>
</dbReference>
<evidence type="ECO:0000256" key="14">
    <source>
        <dbReference type="RuleBase" id="RU366026"/>
    </source>
</evidence>
<keyword evidence="7 14" id="KW-0547">Nucleotide-binding</keyword>
<evidence type="ECO:0000256" key="6">
    <source>
        <dbReference type="ARBA" id="ARBA00022679"/>
    </source>
</evidence>
<evidence type="ECO:0000313" key="17">
    <source>
        <dbReference type="Proteomes" id="UP000830167"/>
    </source>
</evidence>
<evidence type="ECO:0000256" key="4">
    <source>
        <dbReference type="ARBA" id="ARBA00020963"/>
    </source>
</evidence>
<dbReference type="InterPro" id="IPR016030">
    <property type="entry name" value="CblAdoTrfase-like"/>
</dbReference>
<protein>
    <recommendedName>
        <fullName evidence="4 14">Corrinoid adenosyltransferase</fullName>
        <ecNumber evidence="3 14">2.5.1.17</ecNumber>
    </recommendedName>
    <alternativeName>
        <fullName evidence="9 14">Cob(II)alamin adenosyltransferase</fullName>
    </alternativeName>
    <alternativeName>
        <fullName evidence="11 14">Cob(II)yrinic acid a,c-diamide adenosyltransferase</fullName>
    </alternativeName>
    <alternativeName>
        <fullName evidence="10 14">Cobinamide/cobalamin adenosyltransferase</fullName>
    </alternativeName>
</protein>
<dbReference type="NCBIfam" id="TIGR00636">
    <property type="entry name" value="PduO_Nterm"/>
    <property type="match status" value="1"/>
</dbReference>
<evidence type="ECO:0000256" key="2">
    <source>
        <dbReference type="ARBA" id="ARBA00007487"/>
    </source>
</evidence>
<dbReference type="EC" id="2.5.1.17" evidence="3 14"/>
<evidence type="ECO:0000256" key="11">
    <source>
        <dbReference type="ARBA" id="ARBA00033354"/>
    </source>
</evidence>
<evidence type="ECO:0000256" key="12">
    <source>
        <dbReference type="ARBA" id="ARBA00048555"/>
    </source>
</evidence>
<gene>
    <name evidence="16" type="ORF">LSG31_08645</name>
</gene>
<keyword evidence="17" id="KW-1185">Reference proteome</keyword>
<dbReference type="Gene3D" id="1.20.1200.10">
    <property type="entry name" value="Cobalamin adenosyltransferase-like"/>
    <property type="match status" value="1"/>
</dbReference>
<dbReference type="GO" id="GO:0008817">
    <property type="term" value="F:corrinoid adenosyltransferase activity"/>
    <property type="evidence" value="ECO:0007669"/>
    <property type="project" value="UniProtKB-EC"/>
</dbReference>
<evidence type="ECO:0000256" key="7">
    <source>
        <dbReference type="ARBA" id="ARBA00022741"/>
    </source>
</evidence>
<name>A0ABY4CNY9_9BACL</name>
<evidence type="ECO:0000256" key="13">
    <source>
        <dbReference type="ARBA" id="ARBA00048692"/>
    </source>
</evidence>
<dbReference type="RefSeq" id="WP_347438902.1">
    <property type="nucleotide sequence ID" value="NZ_CP089291.1"/>
</dbReference>
<comment type="catalytic activity">
    <reaction evidence="12 14">
        <text>2 cob(II)yrinate a,c diamide + reduced [electron-transfer flavoprotein] + 2 ATP = 2 adenosylcob(III)yrinate a,c-diamide + 2 triphosphate + oxidized [electron-transfer flavoprotein] + 3 H(+)</text>
        <dbReference type="Rhea" id="RHEA:11528"/>
        <dbReference type="Rhea" id="RHEA-COMP:10685"/>
        <dbReference type="Rhea" id="RHEA-COMP:10686"/>
        <dbReference type="ChEBI" id="CHEBI:15378"/>
        <dbReference type="ChEBI" id="CHEBI:18036"/>
        <dbReference type="ChEBI" id="CHEBI:30616"/>
        <dbReference type="ChEBI" id="CHEBI:57692"/>
        <dbReference type="ChEBI" id="CHEBI:58307"/>
        <dbReference type="ChEBI" id="CHEBI:58503"/>
        <dbReference type="ChEBI" id="CHEBI:58537"/>
        <dbReference type="EC" id="2.5.1.17"/>
    </reaction>
</comment>
<dbReference type="InterPro" id="IPR029499">
    <property type="entry name" value="PduO-typ"/>
</dbReference>
<organism evidence="16 17">
    <name type="scientific">Fodinisporobacter ferrooxydans</name>
    <dbReference type="NCBI Taxonomy" id="2901836"/>
    <lineage>
        <taxon>Bacteria</taxon>
        <taxon>Bacillati</taxon>
        <taxon>Bacillota</taxon>
        <taxon>Bacilli</taxon>
        <taxon>Bacillales</taxon>
        <taxon>Alicyclobacillaceae</taxon>
        <taxon>Fodinisporobacter</taxon>
    </lineage>
</organism>
<keyword evidence="5 14" id="KW-0169">Cobalamin biosynthesis</keyword>
<evidence type="ECO:0000256" key="8">
    <source>
        <dbReference type="ARBA" id="ARBA00022840"/>
    </source>
</evidence>
<keyword evidence="6 14" id="KW-0808">Transferase</keyword>
<dbReference type="Proteomes" id="UP000830167">
    <property type="component" value="Chromosome"/>
</dbReference>
<evidence type="ECO:0000256" key="10">
    <source>
        <dbReference type="ARBA" id="ARBA00033334"/>
    </source>
</evidence>
<evidence type="ECO:0000256" key="1">
    <source>
        <dbReference type="ARBA" id="ARBA00005121"/>
    </source>
</evidence>
<comment type="pathway">
    <text evidence="1 14">Cofactor biosynthesis; adenosylcobalamin biosynthesis; adenosylcobalamin from cob(II)yrinate a,c-diamide: step 2/7.</text>
</comment>
<dbReference type="PANTHER" id="PTHR12213:SF0">
    <property type="entry name" value="CORRINOID ADENOSYLTRANSFERASE MMAB"/>
    <property type="match status" value="1"/>
</dbReference>
<evidence type="ECO:0000313" key="16">
    <source>
        <dbReference type="EMBL" id="UOF92216.1"/>
    </source>
</evidence>
<keyword evidence="8 14" id="KW-0067">ATP-binding</keyword>
<dbReference type="PANTHER" id="PTHR12213">
    <property type="entry name" value="CORRINOID ADENOSYLTRANSFERASE"/>
    <property type="match status" value="1"/>
</dbReference>
<evidence type="ECO:0000256" key="9">
    <source>
        <dbReference type="ARBA" id="ARBA00031529"/>
    </source>
</evidence>
<proteinExistence type="inferred from homology"/>